<evidence type="ECO:0000313" key="1">
    <source>
        <dbReference type="EMBL" id="KAK8401617.1"/>
    </source>
</evidence>
<dbReference type="AlphaFoldDB" id="A0AAW0USH2"/>
<reference evidence="1 2" key="1">
    <citation type="submission" date="2023-03" db="EMBL/GenBank/DDBJ databases">
        <title>High-quality genome of Scylla paramamosain provides insights in environmental adaptation.</title>
        <authorList>
            <person name="Zhang L."/>
        </authorList>
    </citation>
    <scope>NUCLEOTIDE SEQUENCE [LARGE SCALE GENOMIC DNA]</scope>
    <source>
        <strain evidence="1">LZ_2023a</strain>
        <tissue evidence="1">Muscle</tissue>
    </source>
</reference>
<keyword evidence="2" id="KW-1185">Reference proteome</keyword>
<comment type="caution">
    <text evidence="1">The sequence shown here is derived from an EMBL/GenBank/DDBJ whole genome shotgun (WGS) entry which is preliminary data.</text>
</comment>
<evidence type="ECO:0000313" key="2">
    <source>
        <dbReference type="Proteomes" id="UP001487740"/>
    </source>
</evidence>
<evidence type="ECO:0008006" key="3">
    <source>
        <dbReference type="Google" id="ProtNLM"/>
    </source>
</evidence>
<name>A0AAW0USH2_SCYPA</name>
<sequence length="75" mass="8530">MRYSFCVTVHPPRPALPRPAPGTGYITVRAVRVATWRDVTSDAHYKCRRVACGGQFPATHRHRRTSHPAKTHPRK</sequence>
<accession>A0AAW0USH2</accession>
<protein>
    <recommendedName>
        <fullName evidence="3">C2H2-type domain-containing protein</fullName>
    </recommendedName>
</protein>
<dbReference type="Proteomes" id="UP001487740">
    <property type="component" value="Unassembled WGS sequence"/>
</dbReference>
<dbReference type="EMBL" id="JARAKH010000008">
    <property type="protein sequence ID" value="KAK8401617.1"/>
    <property type="molecule type" value="Genomic_DNA"/>
</dbReference>
<organism evidence="1 2">
    <name type="scientific">Scylla paramamosain</name>
    <name type="common">Mud crab</name>
    <dbReference type="NCBI Taxonomy" id="85552"/>
    <lineage>
        <taxon>Eukaryota</taxon>
        <taxon>Metazoa</taxon>
        <taxon>Ecdysozoa</taxon>
        <taxon>Arthropoda</taxon>
        <taxon>Crustacea</taxon>
        <taxon>Multicrustacea</taxon>
        <taxon>Malacostraca</taxon>
        <taxon>Eumalacostraca</taxon>
        <taxon>Eucarida</taxon>
        <taxon>Decapoda</taxon>
        <taxon>Pleocyemata</taxon>
        <taxon>Brachyura</taxon>
        <taxon>Eubrachyura</taxon>
        <taxon>Portunoidea</taxon>
        <taxon>Portunidae</taxon>
        <taxon>Portuninae</taxon>
        <taxon>Scylla</taxon>
    </lineage>
</organism>
<gene>
    <name evidence="1" type="ORF">O3P69_001031</name>
</gene>
<proteinExistence type="predicted"/>